<dbReference type="SMART" id="SM00054">
    <property type="entry name" value="EFh"/>
    <property type="match status" value="3"/>
</dbReference>
<dbReference type="PANTHER" id="PTHR45942">
    <property type="entry name" value="PROTEIN PHOSPATASE 3 REGULATORY SUBUNIT B ALPHA ISOFORM TYPE 1"/>
    <property type="match status" value="1"/>
</dbReference>
<dbReference type="PROSITE" id="PS00018">
    <property type="entry name" value="EF_HAND_1"/>
    <property type="match status" value="3"/>
</dbReference>
<evidence type="ECO:0000256" key="1">
    <source>
        <dbReference type="ARBA" id="ARBA00022723"/>
    </source>
</evidence>
<keyword evidence="5" id="KW-0808">Transferase</keyword>
<dbReference type="InterPro" id="IPR011992">
    <property type="entry name" value="EF-hand-dom_pair"/>
</dbReference>
<dbReference type="InterPro" id="IPR002048">
    <property type="entry name" value="EF_hand_dom"/>
</dbReference>
<dbReference type="GO" id="GO:0005509">
    <property type="term" value="F:calcium ion binding"/>
    <property type="evidence" value="ECO:0007669"/>
    <property type="project" value="InterPro"/>
</dbReference>
<feature type="domain" description="EF-hand" evidence="4">
    <location>
        <begin position="97"/>
        <end position="132"/>
    </location>
</feature>
<dbReference type="Gene3D" id="1.10.238.10">
    <property type="entry name" value="EF-hand"/>
    <property type="match status" value="1"/>
</dbReference>
<dbReference type="GO" id="GO:0016301">
    <property type="term" value="F:kinase activity"/>
    <property type="evidence" value="ECO:0007669"/>
    <property type="project" value="UniProtKB-KW"/>
</dbReference>
<evidence type="ECO:0000259" key="4">
    <source>
        <dbReference type="PROSITE" id="PS50222"/>
    </source>
</evidence>
<dbReference type="InParanoid" id="A0A2R5GVS2"/>
<gene>
    <name evidence="5" type="ORF">FCC1311_100912</name>
</gene>
<proteinExistence type="predicted"/>
<keyword evidence="6" id="KW-1185">Reference proteome</keyword>
<keyword evidence="1" id="KW-0479">Metal-binding</keyword>
<dbReference type="SUPFAM" id="SSF47473">
    <property type="entry name" value="EF-hand"/>
    <property type="match status" value="1"/>
</dbReference>
<feature type="domain" description="EF-hand" evidence="4">
    <location>
        <begin position="29"/>
        <end position="64"/>
    </location>
</feature>
<keyword evidence="2" id="KW-0677">Repeat</keyword>
<dbReference type="OrthoDB" id="191686at2759"/>
<dbReference type="PROSITE" id="PS50222">
    <property type="entry name" value="EF_HAND_2"/>
    <property type="match status" value="2"/>
</dbReference>
<keyword evidence="3" id="KW-0106">Calcium</keyword>
<sequence length="301" mass="34039">MGTAASRGRLPPEALEHMALFRTIGLNERHVEKLYRGFSKIDKDGSGELSLFELLDHLKVSKTPFTKRVFSIFDEDGSGSIDFREFVLSTWNYATLTKSTLIIFAFDLYDGDESGSMELEEIMDMCKDVYGADFEKSRLAAQIIDKIHKLNDPTRGSGIITLEKFAVFCEHHPGLLYPAFTFQQALQKAIIGVTFWTKLSKERLVMPNGVQVSIKDVLTAHIDKNKFKELCVHNDPESDMLLPEKMQREARKTLLQRSDTANFKEIYDATGTVARRRSTQRQERVQPAPAAVLLGTTARKA</sequence>
<comment type="caution">
    <text evidence="5">The sequence shown here is derived from an EMBL/GenBank/DDBJ whole genome shotgun (WGS) entry which is preliminary data.</text>
</comment>
<evidence type="ECO:0000256" key="2">
    <source>
        <dbReference type="ARBA" id="ARBA00022737"/>
    </source>
</evidence>
<dbReference type="EMBL" id="BEYU01000171">
    <property type="protein sequence ID" value="GBG33868.1"/>
    <property type="molecule type" value="Genomic_DNA"/>
</dbReference>
<keyword evidence="5" id="KW-0418">Kinase</keyword>
<reference evidence="5 6" key="1">
    <citation type="submission" date="2017-12" db="EMBL/GenBank/DDBJ databases">
        <title>Sequencing, de novo assembly and annotation of complete genome of a new Thraustochytrid species, strain FCC1311.</title>
        <authorList>
            <person name="Sedici K."/>
            <person name="Godart F."/>
            <person name="Aiese Cigliano R."/>
            <person name="Sanseverino W."/>
            <person name="Barakat M."/>
            <person name="Ortet P."/>
            <person name="Marechal E."/>
            <person name="Cagnac O."/>
            <person name="Amato A."/>
        </authorList>
    </citation>
    <scope>NUCLEOTIDE SEQUENCE [LARGE SCALE GENOMIC DNA]</scope>
</reference>
<name>A0A2R5GVS2_9STRA</name>
<evidence type="ECO:0000313" key="5">
    <source>
        <dbReference type="EMBL" id="GBG33868.1"/>
    </source>
</evidence>
<dbReference type="AlphaFoldDB" id="A0A2R5GVS2"/>
<dbReference type="InterPro" id="IPR018247">
    <property type="entry name" value="EF_Hand_1_Ca_BS"/>
</dbReference>
<evidence type="ECO:0000313" key="6">
    <source>
        <dbReference type="Proteomes" id="UP000241890"/>
    </source>
</evidence>
<evidence type="ECO:0000256" key="3">
    <source>
        <dbReference type="ARBA" id="ARBA00022837"/>
    </source>
</evidence>
<dbReference type="Proteomes" id="UP000241890">
    <property type="component" value="Unassembled WGS sequence"/>
</dbReference>
<dbReference type="Pfam" id="PF13202">
    <property type="entry name" value="EF-hand_5"/>
    <property type="match status" value="2"/>
</dbReference>
<accession>A0A2R5GVS2</accession>
<organism evidence="5 6">
    <name type="scientific">Hondaea fermentalgiana</name>
    <dbReference type="NCBI Taxonomy" id="2315210"/>
    <lineage>
        <taxon>Eukaryota</taxon>
        <taxon>Sar</taxon>
        <taxon>Stramenopiles</taxon>
        <taxon>Bigyra</taxon>
        <taxon>Labyrinthulomycetes</taxon>
        <taxon>Thraustochytrida</taxon>
        <taxon>Thraustochytriidae</taxon>
        <taxon>Hondaea</taxon>
    </lineage>
</organism>
<protein>
    <submittedName>
        <fullName evidence="5">Calcium-dependent protein kinase 1</fullName>
    </submittedName>
</protein>